<dbReference type="PROSITE" id="PS52004">
    <property type="entry name" value="KS3_2"/>
    <property type="match status" value="1"/>
</dbReference>
<dbReference type="InterPro" id="IPR020841">
    <property type="entry name" value="PKS_Beta-ketoAc_synthase_dom"/>
</dbReference>
<dbReference type="InterPro" id="IPR001227">
    <property type="entry name" value="Ac_transferase_dom_sf"/>
</dbReference>
<evidence type="ECO:0000256" key="3">
    <source>
        <dbReference type="ARBA" id="ARBA00022679"/>
    </source>
</evidence>
<dbReference type="InterPro" id="IPR016039">
    <property type="entry name" value="Thiolase-like"/>
</dbReference>
<protein>
    <submittedName>
        <fullName evidence="5">Putative polyketide synthase</fullName>
    </submittedName>
</protein>
<evidence type="ECO:0000256" key="2">
    <source>
        <dbReference type="ARBA" id="ARBA00022553"/>
    </source>
</evidence>
<dbReference type="PANTHER" id="PTHR43775">
    <property type="entry name" value="FATTY ACID SYNTHASE"/>
    <property type="match status" value="1"/>
</dbReference>
<keyword evidence="3" id="KW-0808">Transferase</keyword>
<feature type="non-terminal residue" evidence="5">
    <location>
        <position position="244"/>
    </location>
</feature>
<evidence type="ECO:0000256" key="1">
    <source>
        <dbReference type="ARBA" id="ARBA00022450"/>
    </source>
</evidence>
<dbReference type="SUPFAM" id="SSF53901">
    <property type="entry name" value="Thiolase-like"/>
    <property type="match status" value="1"/>
</dbReference>
<sequence length="244" mass="26274">EGHGTGTPAGDPIEASAIRNAFFGPDGGHAAPQDKLFVGSIKTVIGHTEGTAGIAAVMKASLAIQNATIPPNMLFDELSPDVAPFYDNLEIVTKSQPWPALPRGVPRRASVNSFGFGGTNAHAIIEQYEPEKWDAACALSDVRAAPNYLPFHISAASEKALFEQARRMSTWLKDRSDVSLRDLAWTLSSRRSVFPFRWHFSASTAGQLAAKIENQLESGYDPVQLITSSSPRLLGIFTGQGRPV</sequence>
<evidence type="ECO:0000313" key="5">
    <source>
        <dbReference type="EMBL" id="ACN43254.1"/>
    </source>
</evidence>
<dbReference type="CDD" id="cd00833">
    <property type="entry name" value="PKS"/>
    <property type="match status" value="1"/>
</dbReference>
<dbReference type="InterPro" id="IPR050091">
    <property type="entry name" value="PKS_NRPS_Biosynth_Enz"/>
</dbReference>
<dbReference type="GO" id="GO:0006633">
    <property type="term" value="P:fatty acid biosynthetic process"/>
    <property type="evidence" value="ECO:0007669"/>
    <property type="project" value="TreeGrafter"/>
</dbReference>
<reference evidence="5" key="1">
    <citation type="journal article" date="2009" name="Appl. Environ. Microbiol.">
        <title>Insect-specific polyketide synthases (PKSs), potential PKS-nonribosomal peptide synthetase hybrids, and novel PKS clades in tropical fungi.</title>
        <authorList>
            <person name="Amnuaykanjanasin A."/>
            <person name="Phonghanpot S."/>
            <person name="Sengpanich N."/>
            <person name="Cheevadhanarak S."/>
            <person name="Tanticharoen M."/>
        </authorList>
    </citation>
    <scope>NUCLEOTIDE SEQUENCE</scope>
    <source>
        <strain evidence="5">BCC12026</strain>
    </source>
</reference>
<dbReference type="InterPro" id="IPR032821">
    <property type="entry name" value="PKS_assoc"/>
</dbReference>
<dbReference type="GO" id="GO:0004312">
    <property type="term" value="F:fatty acid synthase activity"/>
    <property type="evidence" value="ECO:0007669"/>
    <property type="project" value="TreeGrafter"/>
</dbReference>
<dbReference type="Gene3D" id="3.40.366.10">
    <property type="entry name" value="Malonyl-Coenzyme A Acyl Carrier Protein, domain 2"/>
    <property type="match status" value="1"/>
</dbReference>
<feature type="non-terminal residue" evidence="5">
    <location>
        <position position="1"/>
    </location>
</feature>
<keyword evidence="2" id="KW-0597">Phosphoprotein</keyword>
<organism evidence="5">
    <name type="scientific">Corollospora maritima</name>
    <dbReference type="NCBI Taxonomy" id="45810"/>
    <lineage>
        <taxon>Eukaryota</taxon>
        <taxon>Fungi</taxon>
        <taxon>Dikarya</taxon>
        <taxon>Ascomycota</taxon>
        <taxon>Pezizomycotina</taxon>
        <taxon>Sordariomycetes</taxon>
        <taxon>Hypocreomycetidae</taxon>
        <taxon>Microascales</taxon>
        <taxon>Halosphaeriaceae</taxon>
        <taxon>Corollospora</taxon>
    </lineage>
</organism>
<dbReference type="EMBL" id="EU862497">
    <property type="protein sequence ID" value="ACN43254.1"/>
    <property type="molecule type" value="Genomic_DNA"/>
</dbReference>
<name>C0J6H7_9PEZI</name>
<dbReference type="InterPro" id="IPR014031">
    <property type="entry name" value="Ketoacyl_synth_C"/>
</dbReference>
<dbReference type="Gene3D" id="3.30.70.3290">
    <property type="match status" value="1"/>
</dbReference>
<dbReference type="Pfam" id="PF02801">
    <property type="entry name" value="Ketoacyl-synt_C"/>
    <property type="match status" value="1"/>
</dbReference>
<accession>C0J6H7</accession>
<proteinExistence type="predicted"/>
<dbReference type="SMART" id="SM00825">
    <property type="entry name" value="PKS_KS"/>
    <property type="match status" value="1"/>
</dbReference>
<dbReference type="Gene3D" id="3.40.47.10">
    <property type="match status" value="1"/>
</dbReference>
<feature type="domain" description="Ketosynthase family 3 (KS3)" evidence="4">
    <location>
        <begin position="1"/>
        <end position="127"/>
    </location>
</feature>
<dbReference type="Pfam" id="PF16197">
    <property type="entry name" value="KAsynt_C_assoc"/>
    <property type="match status" value="1"/>
</dbReference>
<keyword evidence="1" id="KW-0596">Phosphopantetheine</keyword>
<dbReference type="GO" id="GO:0044550">
    <property type="term" value="P:secondary metabolite biosynthetic process"/>
    <property type="evidence" value="ECO:0007669"/>
    <property type="project" value="TreeGrafter"/>
</dbReference>
<dbReference type="AlphaFoldDB" id="C0J6H7"/>
<dbReference type="PANTHER" id="PTHR43775:SF20">
    <property type="entry name" value="HYBRID PKS-NRPS SYNTHETASE APDA"/>
    <property type="match status" value="1"/>
</dbReference>
<evidence type="ECO:0000259" key="4">
    <source>
        <dbReference type="PROSITE" id="PS52004"/>
    </source>
</evidence>